<evidence type="ECO:0000256" key="13">
    <source>
        <dbReference type="ARBA" id="ARBA00023388"/>
    </source>
</evidence>
<evidence type="ECO:0000256" key="45">
    <source>
        <dbReference type="ARBA" id="ARBA00049414"/>
    </source>
</evidence>
<dbReference type="SMART" id="SM00827">
    <property type="entry name" value="PKS_AT"/>
    <property type="match status" value="1"/>
</dbReference>
<comment type="catalytic activity">
    <reaction evidence="39">
        <text>hexadecanoyl-[ACP] + H2O = hexadecanoate + holo-[ACP] + H(+)</text>
        <dbReference type="Rhea" id="RHEA:41932"/>
        <dbReference type="Rhea" id="RHEA-COMP:9652"/>
        <dbReference type="Rhea" id="RHEA-COMP:9685"/>
        <dbReference type="ChEBI" id="CHEBI:7896"/>
        <dbReference type="ChEBI" id="CHEBI:15377"/>
        <dbReference type="ChEBI" id="CHEBI:15378"/>
        <dbReference type="ChEBI" id="CHEBI:64479"/>
        <dbReference type="ChEBI" id="CHEBI:78483"/>
        <dbReference type="EC" id="3.1.2.14"/>
    </reaction>
    <physiologicalReaction direction="left-to-right" evidence="39">
        <dbReference type="Rhea" id="RHEA:41933"/>
    </physiologicalReaction>
</comment>
<dbReference type="SUPFAM" id="SSF50129">
    <property type="entry name" value="GroES-like"/>
    <property type="match status" value="1"/>
</dbReference>
<evidence type="ECO:0000256" key="29">
    <source>
        <dbReference type="ARBA" id="ARBA00047953"/>
    </source>
</evidence>
<dbReference type="Pfam" id="PF00698">
    <property type="entry name" value="Acyl_transf_1"/>
    <property type="match status" value="1"/>
</dbReference>
<comment type="catalytic activity">
    <reaction evidence="23">
        <text>3-oxodecanoyl-[ACP] + NADPH + H(+) = (3R)-hydroxydecanoyl-[ACP] + NADP(+)</text>
        <dbReference type="Rhea" id="RHEA:41856"/>
        <dbReference type="Rhea" id="RHEA-COMP:9637"/>
        <dbReference type="Rhea" id="RHEA-COMP:9638"/>
        <dbReference type="ChEBI" id="CHEBI:15378"/>
        <dbReference type="ChEBI" id="CHEBI:57783"/>
        <dbReference type="ChEBI" id="CHEBI:58349"/>
        <dbReference type="ChEBI" id="CHEBI:78464"/>
        <dbReference type="ChEBI" id="CHEBI:78466"/>
    </reaction>
    <physiologicalReaction direction="left-to-right" evidence="23">
        <dbReference type="Rhea" id="RHEA:41857"/>
    </physiologicalReaction>
</comment>
<evidence type="ECO:0000256" key="48">
    <source>
        <dbReference type="ARBA" id="ARBA00049521"/>
    </source>
</evidence>
<evidence type="ECO:0000256" key="39">
    <source>
        <dbReference type="ARBA" id="ARBA00048704"/>
    </source>
</evidence>
<evidence type="ECO:0000256" key="27">
    <source>
        <dbReference type="ARBA" id="ARBA00047810"/>
    </source>
</evidence>
<feature type="region of interest" description="N-terminal hotdog fold" evidence="50">
    <location>
        <begin position="920"/>
        <end position="1050"/>
    </location>
</feature>
<dbReference type="Gene3D" id="3.40.50.150">
    <property type="entry name" value="Vaccinia Virus protein VP39"/>
    <property type="match status" value="1"/>
</dbReference>
<comment type="catalytic activity">
    <reaction evidence="40">
        <text>3-oxotetradecanoyl-[ACP] + NADPH + H(+) = (3R)-hydroxytetradecanoyl-[ACP] + NADP(+)</text>
        <dbReference type="Rhea" id="RHEA:41888"/>
        <dbReference type="Rhea" id="RHEA-COMP:9645"/>
        <dbReference type="Rhea" id="RHEA-COMP:9646"/>
        <dbReference type="ChEBI" id="CHEBI:15378"/>
        <dbReference type="ChEBI" id="CHEBI:57783"/>
        <dbReference type="ChEBI" id="CHEBI:58349"/>
        <dbReference type="ChEBI" id="CHEBI:78473"/>
        <dbReference type="ChEBI" id="CHEBI:78474"/>
    </reaction>
    <physiologicalReaction direction="left-to-right" evidence="40">
        <dbReference type="Rhea" id="RHEA:41889"/>
    </physiologicalReaction>
</comment>
<dbReference type="Pfam" id="PF13489">
    <property type="entry name" value="Methyltransf_23"/>
    <property type="match status" value="1"/>
</dbReference>
<dbReference type="Pfam" id="PF14765">
    <property type="entry name" value="PS-DH"/>
    <property type="match status" value="1"/>
</dbReference>
<dbReference type="PROSITE" id="PS52019">
    <property type="entry name" value="PKS_MFAS_DH"/>
    <property type="match status" value="1"/>
</dbReference>
<comment type="catalytic activity">
    <reaction evidence="11">
        <text>(3R)-hydroxydodecanoyl-[ACP] = (2E)-dodecenoyl-[ACP] + H2O</text>
        <dbReference type="Rhea" id="RHEA:41876"/>
        <dbReference type="Rhea" id="RHEA-COMP:9642"/>
        <dbReference type="Rhea" id="RHEA-COMP:9643"/>
        <dbReference type="ChEBI" id="CHEBI:15377"/>
        <dbReference type="ChEBI" id="CHEBI:78470"/>
        <dbReference type="ChEBI" id="CHEBI:78472"/>
    </reaction>
    <physiologicalReaction direction="left-to-right" evidence="11">
        <dbReference type="Rhea" id="RHEA:41877"/>
    </physiologicalReaction>
</comment>
<dbReference type="OrthoDB" id="329835at2759"/>
<dbReference type="GO" id="GO:0004316">
    <property type="term" value="F:3-oxoacyl-[acyl-carrier-protein] reductase (NADPH) activity"/>
    <property type="evidence" value="ECO:0007669"/>
    <property type="project" value="UniProtKB-EC"/>
</dbReference>
<evidence type="ECO:0000256" key="17">
    <source>
        <dbReference type="ARBA" id="ARBA00023401"/>
    </source>
</evidence>
<protein>
    <submittedName>
        <fullName evidence="54">Pks4 protein</fullName>
    </submittedName>
</protein>
<keyword evidence="3" id="KW-0596">Phosphopantetheine</keyword>
<comment type="catalytic activity">
    <reaction evidence="37">
        <text>a 2,3-saturated acyl-[ACP] + NADP(+) = a (2E)-enoyl-[ACP] + NADPH + H(+)</text>
        <dbReference type="Rhea" id="RHEA:22564"/>
        <dbReference type="Rhea" id="RHEA-COMP:9925"/>
        <dbReference type="Rhea" id="RHEA-COMP:9926"/>
        <dbReference type="ChEBI" id="CHEBI:15378"/>
        <dbReference type="ChEBI" id="CHEBI:57783"/>
        <dbReference type="ChEBI" id="CHEBI:58349"/>
        <dbReference type="ChEBI" id="CHEBI:78784"/>
        <dbReference type="ChEBI" id="CHEBI:78785"/>
        <dbReference type="EC" id="1.3.1.39"/>
    </reaction>
    <physiologicalReaction direction="right-to-left" evidence="37">
        <dbReference type="Rhea" id="RHEA:22566"/>
    </physiologicalReaction>
</comment>
<dbReference type="EMBL" id="KN834764">
    <property type="protein sequence ID" value="KIK63451.1"/>
    <property type="molecule type" value="Genomic_DNA"/>
</dbReference>
<dbReference type="GO" id="GO:0016297">
    <property type="term" value="F:fatty acyl-[ACP] hydrolase activity"/>
    <property type="evidence" value="ECO:0007669"/>
    <property type="project" value="UniProtKB-EC"/>
</dbReference>
<dbReference type="InterPro" id="IPR014043">
    <property type="entry name" value="Acyl_transferase_dom"/>
</dbReference>
<evidence type="ECO:0000256" key="23">
    <source>
        <dbReference type="ARBA" id="ARBA00047440"/>
    </source>
</evidence>
<comment type="catalytic activity">
    <reaction evidence="41">
        <text>(2E)-octadecenoyl-[ACP] + NADPH + H(+) = octadecanoyl-[ACP] + NADP(+)</text>
        <dbReference type="Rhea" id="RHEA:41928"/>
        <dbReference type="Rhea" id="RHEA-COMP:9655"/>
        <dbReference type="Rhea" id="RHEA-COMP:9656"/>
        <dbReference type="ChEBI" id="CHEBI:15378"/>
        <dbReference type="ChEBI" id="CHEBI:57783"/>
        <dbReference type="ChEBI" id="CHEBI:58349"/>
        <dbReference type="ChEBI" id="CHEBI:78489"/>
        <dbReference type="ChEBI" id="CHEBI:78495"/>
    </reaction>
    <physiologicalReaction direction="left-to-right" evidence="41">
        <dbReference type="Rhea" id="RHEA:41929"/>
    </physiologicalReaction>
</comment>
<evidence type="ECO:0000256" key="8">
    <source>
        <dbReference type="ARBA" id="ARBA00023026"/>
    </source>
</evidence>
<comment type="catalytic activity">
    <reaction evidence="14">
        <text>a (3R)-hydroxyacyl-[ACP] = a (2E)-enoyl-[ACP] + H2O</text>
        <dbReference type="Rhea" id="RHEA:13097"/>
        <dbReference type="Rhea" id="RHEA-COMP:9925"/>
        <dbReference type="Rhea" id="RHEA-COMP:9945"/>
        <dbReference type="ChEBI" id="CHEBI:15377"/>
        <dbReference type="ChEBI" id="CHEBI:78784"/>
        <dbReference type="ChEBI" id="CHEBI:78827"/>
        <dbReference type="EC" id="4.2.1.59"/>
    </reaction>
    <physiologicalReaction direction="left-to-right" evidence="14">
        <dbReference type="Rhea" id="RHEA:13098"/>
    </physiologicalReaction>
</comment>
<evidence type="ECO:0000256" key="24">
    <source>
        <dbReference type="ARBA" id="ARBA00047451"/>
    </source>
</evidence>
<comment type="catalytic activity">
    <reaction evidence="42">
        <text>decanoyl-[ACP] + malonyl-[ACP] + H(+) = 3-oxododecanoyl-[ACP] + holo-[ACP] + CO2</text>
        <dbReference type="Rhea" id="RHEA:41868"/>
        <dbReference type="Rhea" id="RHEA-COMP:9623"/>
        <dbReference type="Rhea" id="RHEA-COMP:9640"/>
        <dbReference type="Rhea" id="RHEA-COMP:9641"/>
        <dbReference type="Rhea" id="RHEA-COMP:9685"/>
        <dbReference type="ChEBI" id="CHEBI:15378"/>
        <dbReference type="ChEBI" id="CHEBI:16526"/>
        <dbReference type="ChEBI" id="CHEBI:64479"/>
        <dbReference type="ChEBI" id="CHEBI:78449"/>
        <dbReference type="ChEBI" id="CHEBI:78468"/>
        <dbReference type="ChEBI" id="CHEBI:78469"/>
    </reaction>
    <physiologicalReaction direction="left-to-right" evidence="42">
        <dbReference type="Rhea" id="RHEA:41869"/>
    </physiologicalReaction>
</comment>
<evidence type="ECO:0000259" key="51">
    <source>
        <dbReference type="PROSITE" id="PS50075"/>
    </source>
</evidence>
<evidence type="ECO:0000256" key="4">
    <source>
        <dbReference type="ARBA" id="ARBA00022553"/>
    </source>
</evidence>
<evidence type="ECO:0000256" key="30">
    <source>
        <dbReference type="ARBA" id="ARBA00047961"/>
    </source>
</evidence>
<evidence type="ECO:0000256" key="43">
    <source>
        <dbReference type="ARBA" id="ARBA00049171"/>
    </source>
</evidence>
<evidence type="ECO:0000256" key="11">
    <source>
        <dbReference type="ARBA" id="ARBA00023351"/>
    </source>
</evidence>
<comment type="catalytic activity">
    <reaction evidence="49">
        <text>octanoyl-[ACP] + malonyl-[ACP] + H(+) = 3-oxodecanoyl-[ACP] + holo-[ACP] + CO2</text>
        <dbReference type="Rhea" id="RHEA:41852"/>
        <dbReference type="Rhea" id="RHEA-COMP:9623"/>
        <dbReference type="Rhea" id="RHEA-COMP:9636"/>
        <dbReference type="Rhea" id="RHEA-COMP:9637"/>
        <dbReference type="Rhea" id="RHEA-COMP:9685"/>
        <dbReference type="ChEBI" id="CHEBI:15378"/>
        <dbReference type="ChEBI" id="CHEBI:16526"/>
        <dbReference type="ChEBI" id="CHEBI:64479"/>
        <dbReference type="ChEBI" id="CHEBI:78449"/>
        <dbReference type="ChEBI" id="CHEBI:78463"/>
        <dbReference type="ChEBI" id="CHEBI:78464"/>
    </reaction>
    <physiologicalReaction direction="left-to-right" evidence="49">
        <dbReference type="Rhea" id="RHEA:41853"/>
    </physiologicalReaction>
</comment>
<evidence type="ECO:0000256" key="32">
    <source>
        <dbReference type="ARBA" id="ARBA00048281"/>
    </source>
</evidence>
<evidence type="ECO:0000256" key="10">
    <source>
        <dbReference type="ARBA" id="ARBA00023332"/>
    </source>
</evidence>
<evidence type="ECO:0000256" key="15">
    <source>
        <dbReference type="ARBA" id="ARBA00023398"/>
    </source>
</evidence>
<evidence type="ECO:0000256" key="31">
    <source>
        <dbReference type="ARBA" id="ARBA00048051"/>
    </source>
</evidence>
<evidence type="ECO:0000256" key="46">
    <source>
        <dbReference type="ARBA" id="ARBA00049422"/>
    </source>
</evidence>
<evidence type="ECO:0000256" key="44">
    <source>
        <dbReference type="ARBA" id="ARBA00049263"/>
    </source>
</evidence>
<evidence type="ECO:0000256" key="40">
    <source>
        <dbReference type="ARBA" id="ARBA00048935"/>
    </source>
</evidence>
<evidence type="ECO:0000256" key="16">
    <source>
        <dbReference type="ARBA" id="ARBA00023399"/>
    </source>
</evidence>
<comment type="catalytic activity">
    <reaction evidence="26">
        <text>dodecanoyl-[ACP] + malonyl-[ACP] + H(+) = 3-oxotetradecanoyl-[ACP] + holo-[ACP] + CO2</text>
        <dbReference type="Rhea" id="RHEA:41884"/>
        <dbReference type="Rhea" id="RHEA-COMP:9623"/>
        <dbReference type="Rhea" id="RHEA-COMP:9644"/>
        <dbReference type="Rhea" id="RHEA-COMP:9645"/>
        <dbReference type="Rhea" id="RHEA-COMP:9685"/>
        <dbReference type="ChEBI" id="CHEBI:15378"/>
        <dbReference type="ChEBI" id="CHEBI:16526"/>
        <dbReference type="ChEBI" id="CHEBI:64479"/>
        <dbReference type="ChEBI" id="CHEBI:65264"/>
        <dbReference type="ChEBI" id="CHEBI:78449"/>
        <dbReference type="ChEBI" id="CHEBI:78473"/>
    </reaction>
    <physiologicalReaction direction="left-to-right" evidence="26">
        <dbReference type="Rhea" id="RHEA:41885"/>
    </physiologicalReaction>
</comment>
<dbReference type="Gene3D" id="3.40.366.10">
    <property type="entry name" value="Malonyl-Coenzyme A Acyl Carrier Protein, domain 2"/>
    <property type="match status" value="1"/>
</dbReference>
<evidence type="ECO:0000256" key="22">
    <source>
        <dbReference type="ARBA" id="ARBA00047400"/>
    </source>
</evidence>
<dbReference type="GO" id="GO:0044550">
    <property type="term" value="P:secondary metabolite biosynthetic process"/>
    <property type="evidence" value="ECO:0007669"/>
    <property type="project" value="UniProtKB-ARBA"/>
</dbReference>
<evidence type="ECO:0000259" key="52">
    <source>
        <dbReference type="PROSITE" id="PS52004"/>
    </source>
</evidence>
<evidence type="ECO:0000313" key="55">
    <source>
        <dbReference type="Proteomes" id="UP000053593"/>
    </source>
</evidence>
<dbReference type="InterPro" id="IPR020806">
    <property type="entry name" value="PKS_PP-bd"/>
</dbReference>
<dbReference type="Pfam" id="PF00109">
    <property type="entry name" value="ketoacyl-synt"/>
    <property type="match status" value="1"/>
</dbReference>
<evidence type="ECO:0000256" key="28">
    <source>
        <dbReference type="ARBA" id="ARBA00047897"/>
    </source>
</evidence>
<dbReference type="InterPro" id="IPR016035">
    <property type="entry name" value="Acyl_Trfase/lysoPLipase"/>
</dbReference>
<feature type="active site" description="Proton acceptor; for dehydratase activity" evidence="50">
    <location>
        <position position="954"/>
    </location>
</feature>
<evidence type="ECO:0000256" key="18">
    <source>
        <dbReference type="ARBA" id="ARBA00023402"/>
    </source>
</evidence>
<dbReference type="InterPro" id="IPR011032">
    <property type="entry name" value="GroES-like_sf"/>
</dbReference>
<dbReference type="HOGENOM" id="CLU_000022_31_1_1"/>
<dbReference type="InterPro" id="IPR013968">
    <property type="entry name" value="PKS_KR"/>
</dbReference>
<comment type="catalytic activity">
    <reaction evidence="22">
        <text>a (3R)-hydroxyacyl-[ACP] + NADP(+) = a 3-oxoacyl-[ACP] + NADPH + H(+)</text>
        <dbReference type="Rhea" id="RHEA:17397"/>
        <dbReference type="Rhea" id="RHEA-COMP:9916"/>
        <dbReference type="Rhea" id="RHEA-COMP:9945"/>
        <dbReference type="ChEBI" id="CHEBI:15378"/>
        <dbReference type="ChEBI" id="CHEBI:57783"/>
        <dbReference type="ChEBI" id="CHEBI:58349"/>
        <dbReference type="ChEBI" id="CHEBI:78776"/>
        <dbReference type="ChEBI" id="CHEBI:78827"/>
        <dbReference type="EC" id="1.1.1.100"/>
    </reaction>
    <physiologicalReaction direction="right-to-left" evidence="22">
        <dbReference type="Rhea" id="RHEA:17399"/>
    </physiologicalReaction>
</comment>
<dbReference type="InterPro" id="IPR014030">
    <property type="entry name" value="Ketoacyl_synth_N"/>
</dbReference>
<dbReference type="Gene3D" id="3.90.180.10">
    <property type="entry name" value="Medium-chain alcohol dehydrogenases, catalytic domain"/>
    <property type="match status" value="1"/>
</dbReference>
<dbReference type="InterPro" id="IPR036736">
    <property type="entry name" value="ACP-like_sf"/>
</dbReference>
<dbReference type="GO" id="GO:0006633">
    <property type="term" value="P:fatty acid biosynthetic process"/>
    <property type="evidence" value="ECO:0007669"/>
    <property type="project" value="InterPro"/>
</dbReference>
<comment type="catalytic activity">
    <reaction evidence="18">
        <text>(3R)-hydroxybutanoyl-[ACP] = (2E)-butenoyl-[ACP] + H2O</text>
        <dbReference type="Rhea" id="RHEA:41808"/>
        <dbReference type="Rhea" id="RHEA-COMP:9626"/>
        <dbReference type="Rhea" id="RHEA-COMP:9627"/>
        <dbReference type="ChEBI" id="CHEBI:15377"/>
        <dbReference type="ChEBI" id="CHEBI:78451"/>
        <dbReference type="ChEBI" id="CHEBI:78453"/>
    </reaction>
    <physiologicalReaction direction="left-to-right" evidence="18">
        <dbReference type="Rhea" id="RHEA:41809"/>
    </physiologicalReaction>
</comment>
<evidence type="ECO:0000256" key="14">
    <source>
        <dbReference type="ARBA" id="ARBA00023394"/>
    </source>
</evidence>
<evidence type="ECO:0000256" key="33">
    <source>
        <dbReference type="ARBA" id="ARBA00048289"/>
    </source>
</evidence>
<dbReference type="GO" id="GO:0031177">
    <property type="term" value="F:phosphopantetheine binding"/>
    <property type="evidence" value="ECO:0007669"/>
    <property type="project" value="InterPro"/>
</dbReference>
<dbReference type="SMART" id="SM00823">
    <property type="entry name" value="PKS_PP"/>
    <property type="match status" value="1"/>
</dbReference>
<dbReference type="SUPFAM" id="SSF51735">
    <property type="entry name" value="NAD(P)-binding Rossmann-fold domains"/>
    <property type="match status" value="1"/>
</dbReference>
<dbReference type="GO" id="GO:0141148">
    <property type="term" value="F:enoyl-[acyl-carrier-protein] reductase (NADPH) activity"/>
    <property type="evidence" value="ECO:0007669"/>
    <property type="project" value="UniProtKB-EC"/>
</dbReference>
<dbReference type="Proteomes" id="UP000053593">
    <property type="component" value="Unassembled WGS sequence"/>
</dbReference>
<keyword evidence="55" id="KW-1185">Reference proteome</keyword>
<evidence type="ECO:0000256" key="6">
    <source>
        <dbReference type="ARBA" id="ARBA00022799"/>
    </source>
</evidence>
<dbReference type="GO" id="GO:0019171">
    <property type="term" value="F:(3R)-hydroxyacyl-[acyl-carrier-protein] dehydratase activity"/>
    <property type="evidence" value="ECO:0007669"/>
    <property type="project" value="UniProtKB-EC"/>
</dbReference>
<dbReference type="Gene3D" id="3.10.129.110">
    <property type="entry name" value="Polyketide synthase dehydratase"/>
    <property type="match status" value="1"/>
</dbReference>
<evidence type="ECO:0000256" key="7">
    <source>
        <dbReference type="ARBA" id="ARBA00022898"/>
    </source>
</evidence>
<evidence type="ECO:0000256" key="5">
    <source>
        <dbReference type="ARBA" id="ARBA00022679"/>
    </source>
</evidence>
<evidence type="ECO:0000256" key="20">
    <source>
        <dbReference type="ARBA" id="ARBA00047300"/>
    </source>
</evidence>
<dbReference type="SMART" id="SM00829">
    <property type="entry name" value="PKS_ER"/>
    <property type="match status" value="1"/>
</dbReference>
<dbReference type="SUPFAM" id="SSF53474">
    <property type="entry name" value="alpha/beta-Hydrolases"/>
    <property type="match status" value="1"/>
</dbReference>
<evidence type="ECO:0000256" key="3">
    <source>
        <dbReference type="ARBA" id="ARBA00022450"/>
    </source>
</evidence>
<dbReference type="SUPFAM" id="SSF53335">
    <property type="entry name" value="S-adenosyl-L-methionine-dependent methyltransferases"/>
    <property type="match status" value="1"/>
</dbReference>
<comment type="catalytic activity">
    <reaction evidence="21">
        <text>hexanoyl-[ACP] + malonyl-[ACP] + H(+) = 3-oxooctanoyl-[ACP] + holo-[ACP] + CO2</text>
        <dbReference type="Rhea" id="RHEA:41836"/>
        <dbReference type="Rhea" id="RHEA-COMP:9623"/>
        <dbReference type="Rhea" id="RHEA-COMP:9632"/>
        <dbReference type="Rhea" id="RHEA-COMP:9633"/>
        <dbReference type="Rhea" id="RHEA-COMP:9685"/>
        <dbReference type="ChEBI" id="CHEBI:15378"/>
        <dbReference type="ChEBI" id="CHEBI:16526"/>
        <dbReference type="ChEBI" id="CHEBI:64479"/>
        <dbReference type="ChEBI" id="CHEBI:78449"/>
        <dbReference type="ChEBI" id="CHEBI:78459"/>
        <dbReference type="ChEBI" id="CHEBI:78460"/>
    </reaction>
    <physiologicalReaction direction="left-to-right" evidence="21">
        <dbReference type="Rhea" id="RHEA:41837"/>
    </physiologicalReaction>
</comment>
<evidence type="ECO:0000256" key="42">
    <source>
        <dbReference type="ARBA" id="ARBA00049109"/>
    </source>
</evidence>
<sequence>MTTRPAPSYNNPDSQAVAILGTSGGLDTDEFYEFLKQRGSGIITVPSYRWNAEAFHGTVPGKSCTVKGGFIPDFEFADIQEFGITPAEAGQALSTHFTVLHQAFNALQRSGVDYRATNTGVFVGCPGGFTPFDTDVTQAGAYFMTGTSLSITANRVNYVFDLLGPSTIVDTACSSTLTAMHLAVQAIRNGDCDQAVVAGVNLIASPADTIAFSQLGVLSPDGISKSFDSDANGYARADTAGAVVIKRHDLAVRDNDIIHATLVGTALTSCGSLMGSLTTPNPEAQVEAIRRAYADAGLQPHQTDFVELHGTGTVVGDSLEANAAGKVFSDGRQGKEILIGSVKSNVGHAEISAYMTSLAKVVLMLKHKQVLPNGYFETPSKKIEFEKYNLRVPINPEEFITQDPEKGLIASISSFGFGVQLPQDLVDTLFCGSMKSVLYALLKALVPSKAHISLLWRKLTLEILGALTPKSCNTLLQEYKTQYHNVDFPTLCEHLGRRTRQMPYRTYAISDTFESATFPEPTIVGKRPNPIVFCFSGQGPQHWHQGRNLMAAYPVFRDSILACDKAYKAYVGESFTEKTGLFLQEPNSSYLETSMIWPADIITVSITFFQIAMFDFLTSLGVRPTAVVGHSLGETATYYASGAISREMAVKLAVARGRALTIVDNTGGSMVAISGCSPAAVGDYINTASYLAGMEGEENVQLHVAALNSPSDVGVSGPEKLLDVLTDYINRWVNGATARRLRVSTAVHSPFVDPCEEVYRKELSAIFAEHPGDHCPIIPTLSTVTGEFFSEPYTVDHLWKNVRQPVLFSTAVQKIVAHYGDLATFVEMSPHPVLSQYIKSMGAHDSIGTGNRPPSPRQLKAGAKMKTEVHAILDTIGRLLLCGVNSINFPILNGYPSDSLADIKYPFNKKLWPLANAATHPATYQRWLLPATRALNSTRLRVGPHNPEPWMAEHVIDRINLIPASAYIEMGLEFPNVTEVWDCRFENACILDESVPPMTLEVSKEGVEWFIKSSTSLETMRGDLEWTRQNAPPFDTVHAHGKLGYGIPKLSPNSITFVDTNAVTKRCHQANTREELYEQLGTYAQFGPEFMRINRFCMNETEAVAWIRGYVNGLNATDYNFHPAILDAVFQLYRKLNDGSRDRNVFLPHSIKRAFRNDGSLEPLVLPDEFQAYSVLTEWTPRSWTQNAYVLAENGSVLFTIEGLHFSWVSQENPLPSIRYSLQWQPYAMPASQPSCSIILEASPRKEAVKLLANLDELVASYMSTALRSIPEKFTPEDPGRTRYLAYWKEVVESSGPGILVDTRTRAQLEDILQLVHQVGDSHKNLLSSAQTAPKSLPQDNISDQVYANPPFIGPVFDEFVRHFMELVTAAFTSGKHVLRVLEIGARHGHLTKLLGHALVDAALEPGYYVDYFCSDTDILFAQKATVVSPWMTMTPLVFDPTVSIEEQMLEPASFDIIVAFDTLYSYSDLLPSVLVNLKGMLVPGGYLAAVELDGSSLAACAIGTKWTNFIFGSIYGRNMPLEAPQLSDWAAVLDSTGYNNHLSLSANSSRDSVEHIAFIAQASTSKRLTNGFLSHTLSSVEDDNFTIIQHFSAGDEVNLVKFVSTLDSTLPYSIWIHTENTPSNAALLGLSRTLCHEYSLWKIFTVLFDPSWDLSRQKRFIYETLMPLKLAHAEFMVDKSGHMNVPRVIEAPAPSKTTPREFKAVQFDKTQVWLQFPPALRHEDVEVAVSFVSVSPVFPECSEFSGVVTAVAKDVDQELVGKRVFGIVPGHSGSLVICHREKLFVIPDELSLSVAAALVGRLAFISSVVSNALPSKGHCFTILHAGSCPAAAVATYSFLRASGFQVLVTLTDPSDRRTNQDFGHAYTSSDHRSWIEAARKQAPQGVDLVINFDTDSSVSTETMHIMAVNGTLVQIMGDLPSKLRRGQRYISIDWTSMVEEGSLLTSWEDIPPAVRHSLFSSIKIFDLGRLLDAHESAKSAAPNDVTLLSLEDIDPTLPVTKGGIISGTYAFNPRASYVLIGGVGGLGVAIASFMAENGARHIVLTSRSGEKTLDSVNFIREKRMIDYLRCLPDVTVDIAAVDCLDTAKTKRLFESLNHPVAGVFFLPVALHDQLFVNLKSEDDWKRMYDVKVKGLQVLLEAVNPASLDFLVLTSTTSTLSGSAGQANYTAAQVQMERMGAELPNTVSVAVPPILDAGVLARSMGSGNARKAALEKYKFFGASTRQVVQQCFDAILSLDSKPHNPVYIPAMEWKILLEPGLAPERSRALIRHLGVKDTDESFASGASHEGTIRAICAKVLTLDVDEMDETLPLSSYGLDSLTAARLKGVLKAQFSLEVTQLQLLSNYMTVEKLLSMQEEQAAALEAQNSASDGEDASPDAAKSMENEMNQTIVNLNGIKSGSPIFLVHGAGGGVLVMHKIAQKIQVPVYGVQDTAEAPLTGSLRNLAAFYLEQVKKKQPTGPYRLGGFSFGSVVALVMALMLRESGETVEMLVFLDGAPTLYHRPVMRDFVRQTIRDGTMTNNIMRNVKDMATSGALDEAQDITTHFEEHFERKGQEHQWVARFCEAYSAHLLMGIRESAEIARLEQKGQFEGLEWPARRTVLMKAQNGAQRDTHTQGASEAFDLDKWTDEVQVFEFPGTHFGLLNPASGVGEALNSVLS</sequence>
<dbReference type="GO" id="GO:0004312">
    <property type="term" value="F:fatty acid synthase activity"/>
    <property type="evidence" value="ECO:0007669"/>
    <property type="project" value="TreeGrafter"/>
</dbReference>
<dbReference type="InterPro" id="IPR016039">
    <property type="entry name" value="Thiolase-like"/>
</dbReference>
<comment type="catalytic activity">
    <reaction evidence="33">
        <text>tetradecanoyl-[ACP] + H2O = tetradecanoate + holo-[ACP] + H(+)</text>
        <dbReference type="Rhea" id="RHEA:30123"/>
        <dbReference type="Rhea" id="RHEA-COMP:9648"/>
        <dbReference type="Rhea" id="RHEA-COMP:9685"/>
        <dbReference type="ChEBI" id="CHEBI:15377"/>
        <dbReference type="ChEBI" id="CHEBI:15378"/>
        <dbReference type="ChEBI" id="CHEBI:30807"/>
        <dbReference type="ChEBI" id="CHEBI:64479"/>
        <dbReference type="ChEBI" id="CHEBI:78477"/>
        <dbReference type="EC" id="3.1.2.14"/>
    </reaction>
    <physiologicalReaction direction="left-to-right" evidence="33">
        <dbReference type="Rhea" id="RHEA:30124"/>
    </physiologicalReaction>
</comment>
<gene>
    <name evidence="54" type="primary">pks4</name>
    <name evidence="54" type="ORF">GYMLUDRAFT_57656</name>
</gene>
<comment type="catalytic activity">
    <reaction evidence="16">
        <text>(3R)-hydroxyoctadecanoyl-[ACP] = (2E)-octadecenoyl-[ACP] + H2O</text>
        <dbReference type="Rhea" id="RHEA:41924"/>
        <dbReference type="Rhea" id="RHEA-COMP:9654"/>
        <dbReference type="Rhea" id="RHEA-COMP:9655"/>
        <dbReference type="ChEBI" id="CHEBI:15377"/>
        <dbReference type="ChEBI" id="CHEBI:78488"/>
        <dbReference type="ChEBI" id="CHEBI:78489"/>
    </reaction>
    <physiologicalReaction direction="left-to-right" evidence="16">
        <dbReference type="Rhea" id="RHEA:41925"/>
    </physiologicalReaction>
</comment>
<comment type="function">
    <text evidence="19">Fatty acid synthetase is a multifunctional enzyme that catalyzes the de novo biosynthesis of long-chain saturated fatty acids starting from acetyl-CoA and malonyl-CoA in the presence of NADPH. This multifunctional protein contains 7 catalytic activities and a site for the binding of the prosthetic group 4'-phosphopantetheine of the acyl carrier protein ([ACP]) domain.</text>
</comment>
<evidence type="ECO:0000256" key="21">
    <source>
        <dbReference type="ARBA" id="ARBA00047394"/>
    </source>
</evidence>
<evidence type="ECO:0000256" key="25">
    <source>
        <dbReference type="ARBA" id="ARBA00047500"/>
    </source>
</evidence>
<evidence type="ECO:0000256" key="34">
    <source>
        <dbReference type="ARBA" id="ARBA00048420"/>
    </source>
</evidence>
<dbReference type="InterPro" id="IPR001031">
    <property type="entry name" value="Thioesterase"/>
</dbReference>
<dbReference type="SMART" id="SM00825">
    <property type="entry name" value="PKS_KS"/>
    <property type="match status" value="1"/>
</dbReference>
<dbReference type="SUPFAM" id="SSF53901">
    <property type="entry name" value="Thiolase-like"/>
    <property type="match status" value="1"/>
</dbReference>
<dbReference type="InterPro" id="IPR042104">
    <property type="entry name" value="PKS_dehydratase_sf"/>
</dbReference>
<feature type="region of interest" description="C-terminal hotdog fold" evidence="50">
    <location>
        <begin position="1068"/>
        <end position="1215"/>
    </location>
</feature>
<dbReference type="Pfam" id="PF02801">
    <property type="entry name" value="Ketoacyl-synt_C"/>
    <property type="match status" value="1"/>
</dbReference>
<reference evidence="54 55" key="1">
    <citation type="submission" date="2014-04" db="EMBL/GenBank/DDBJ databases">
        <title>Evolutionary Origins and Diversification of the Mycorrhizal Mutualists.</title>
        <authorList>
            <consortium name="DOE Joint Genome Institute"/>
            <consortium name="Mycorrhizal Genomics Consortium"/>
            <person name="Kohler A."/>
            <person name="Kuo A."/>
            <person name="Nagy L.G."/>
            <person name="Floudas D."/>
            <person name="Copeland A."/>
            <person name="Barry K.W."/>
            <person name="Cichocki N."/>
            <person name="Veneault-Fourrey C."/>
            <person name="LaButti K."/>
            <person name="Lindquist E.A."/>
            <person name="Lipzen A."/>
            <person name="Lundell T."/>
            <person name="Morin E."/>
            <person name="Murat C."/>
            <person name="Riley R."/>
            <person name="Ohm R."/>
            <person name="Sun H."/>
            <person name="Tunlid A."/>
            <person name="Henrissat B."/>
            <person name="Grigoriev I.V."/>
            <person name="Hibbett D.S."/>
            <person name="Martin F."/>
        </authorList>
    </citation>
    <scope>NUCLEOTIDE SEQUENCE [LARGE SCALE GENOMIC DNA]</scope>
    <source>
        <strain evidence="54 55">FD-317 M1</strain>
    </source>
</reference>
<feature type="domain" description="PKS/mFAS DH" evidence="53">
    <location>
        <begin position="920"/>
        <end position="1215"/>
    </location>
</feature>
<comment type="pathway">
    <text evidence="2">Lipid metabolism.</text>
</comment>
<comment type="catalytic activity">
    <reaction evidence="38">
        <text>holo-[ACP] + acetyl-CoA = acetyl-[ACP] + CoA</text>
        <dbReference type="Rhea" id="RHEA:41788"/>
        <dbReference type="Rhea" id="RHEA-COMP:9621"/>
        <dbReference type="Rhea" id="RHEA-COMP:9685"/>
        <dbReference type="ChEBI" id="CHEBI:57287"/>
        <dbReference type="ChEBI" id="CHEBI:57288"/>
        <dbReference type="ChEBI" id="CHEBI:64479"/>
        <dbReference type="ChEBI" id="CHEBI:78446"/>
        <dbReference type="EC" id="2.3.1.38"/>
    </reaction>
    <physiologicalReaction direction="left-to-right" evidence="38">
        <dbReference type="Rhea" id="RHEA:41789"/>
    </physiologicalReaction>
</comment>
<dbReference type="PROSITE" id="PS00606">
    <property type="entry name" value="KS3_1"/>
    <property type="match status" value="1"/>
</dbReference>
<evidence type="ECO:0000259" key="53">
    <source>
        <dbReference type="PROSITE" id="PS52019"/>
    </source>
</evidence>
<evidence type="ECO:0000256" key="1">
    <source>
        <dbReference type="ARBA" id="ARBA00005179"/>
    </source>
</evidence>
<evidence type="ECO:0000256" key="35">
    <source>
        <dbReference type="ARBA" id="ARBA00048506"/>
    </source>
</evidence>
<feature type="active site" description="Proton donor; for dehydratase activity" evidence="50">
    <location>
        <position position="1127"/>
    </location>
</feature>
<dbReference type="Pfam" id="PF00550">
    <property type="entry name" value="PP-binding"/>
    <property type="match status" value="1"/>
</dbReference>
<comment type="catalytic activity">
    <reaction evidence="35">
        <text>a fatty acyl-[ACP] + malonyl-[ACP] + H(+) = a 3-oxoacyl-[ACP] + holo-[ACP] + CO2</text>
        <dbReference type="Rhea" id="RHEA:22836"/>
        <dbReference type="Rhea" id="RHEA-COMP:9623"/>
        <dbReference type="Rhea" id="RHEA-COMP:9685"/>
        <dbReference type="Rhea" id="RHEA-COMP:9916"/>
        <dbReference type="Rhea" id="RHEA-COMP:14125"/>
        <dbReference type="ChEBI" id="CHEBI:15378"/>
        <dbReference type="ChEBI" id="CHEBI:16526"/>
        <dbReference type="ChEBI" id="CHEBI:64479"/>
        <dbReference type="ChEBI" id="CHEBI:78449"/>
        <dbReference type="ChEBI" id="CHEBI:78776"/>
        <dbReference type="ChEBI" id="CHEBI:138651"/>
        <dbReference type="EC" id="2.3.1.41"/>
    </reaction>
    <physiologicalReaction direction="left-to-right" evidence="35">
        <dbReference type="Rhea" id="RHEA:22837"/>
    </physiologicalReaction>
</comment>
<evidence type="ECO:0000313" key="54">
    <source>
        <dbReference type="EMBL" id="KIK63451.1"/>
    </source>
</evidence>
<comment type="catalytic activity">
    <reaction evidence="45">
        <text>3-oxohexadecanoyl-[ACP] + NADPH + H(+) = (3R)-hydroxyhexadecanoyl-[ACP] + NADP(+)</text>
        <dbReference type="Rhea" id="RHEA:41904"/>
        <dbReference type="Rhea" id="RHEA-COMP:9649"/>
        <dbReference type="Rhea" id="RHEA-COMP:9650"/>
        <dbReference type="ChEBI" id="CHEBI:15378"/>
        <dbReference type="ChEBI" id="CHEBI:57783"/>
        <dbReference type="ChEBI" id="CHEBI:58349"/>
        <dbReference type="ChEBI" id="CHEBI:78478"/>
        <dbReference type="ChEBI" id="CHEBI:78480"/>
    </reaction>
    <physiologicalReaction direction="left-to-right" evidence="45">
        <dbReference type="Rhea" id="RHEA:41905"/>
    </physiologicalReaction>
</comment>
<evidence type="ECO:0000256" key="49">
    <source>
        <dbReference type="ARBA" id="ARBA00049533"/>
    </source>
</evidence>
<dbReference type="Pfam" id="PF08659">
    <property type="entry name" value="KR"/>
    <property type="match status" value="1"/>
</dbReference>
<comment type="catalytic activity">
    <reaction evidence="46">
        <text>3-oxooctanoyl-[ACP] + NADPH + H(+) = (3R)-hydroxyoctanoyl-[ACP] + NADP(+)</text>
        <dbReference type="Rhea" id="RHEA:41840"/>
        <dbReference type="Rhea" id="RHEA-COMP:9633"/>
        <dbReference type="Rhea" id="RHEA-COMP:9634"/>
        <dbReference type="ChEBI" id="CHEBI:15378"/>
        <dbReference type="ChEBI" id="CHEBI:57783"/>
        <dbReference type="ChEBI" id="CHEBI:58349"/>
        <dbReference type="ChEBI" id="CHEBI:78460"/>
        <dbReference type="ChEBI" id="CHEBI:78461"/>
    </reaction>
    <physiologicalReaction direction="left-to-right" evidence="46">
        <dbReference type="Rhea" id="RHEA:41841"/>
    </physiologicalReaction>
</comment>
<comment type="catalytic activity">
    <reaction evidence="43">
        <text>(2E)-tetradecenoyl-[ACP] + NADPH + H(+) = tetradecanoyl-[ACP] + NADP(+)</text>
        <dbReference type="Rhea" id="RHEA:41896"/>
        <dbReference type="Rhea" id="RHEA-COMP:9647"/>
        <dbReference type="Rhea" id="RHEA-COMP:9648"/>
        <dbReference type="ChEBI" id="CHEBI:15378"/>
        <dbReference type="ChEBI" id="CHEBI:57783"/>
        <dbReference type="ChEBI" id="CHEBI:58349"/>
        <dbReference type="ChEBI" id="CHEBI:78475"/>
        <dbReference type="ChEBI" id="CHEBI:78477"/>
    </reaction>
    <physiologicalReaction direction="left-to-right" evidence="43">
        <dbReference type="Rhea" id="RHEA:41897"/>
    </physiologicalReaction>
</comment>
<dbReference type="InterPro" id="IPR020843">
    <property type="entry name" value="ER"/>
</dbReference>
<keyword evidence="5" id="KW-0808">Transferase</keyword>
<evidence type="ECO:0000256" key="41">
    <source>
        <dbReference type="ARBA" id="ARBA00049019"/>
    </source>
</evidence>
<keyword evidence="6" id="KW-0702">S-nitrosylation</keyword>
<evidence type="ECO:0000256" key="50">
    <source>
        <dbReference type="PROSITE-ProRule" id="PRU01363"/>
    </source>
</evidence>
<comment type="catalytic activity">
    <reaction evidence="27">
        <text>(2E)-hexadecenoyl-[ACP] + NADPH + H(+) = hexadecanoyl-[ACP] + NADP(+)</text>
        <dbReference type="Rhea" id="RHEA:41912"/>
        <dbReference type="Rhea" id="RHEA-COMP:9651"/>
        <dbReference type="Rhea" id="RHEA-COMP:9652"/>
        <dbReference type="ChEBI" id="CHEBI:15378"/>
        <dbReference type="ChEBI" id="CHEBI:57783"/>
        <dbReference type="ChEBI" id="CHEBI:58349"/>
        <dbReference type="ChEBI" id="CHEBI:78481"/>
        <dbReference type="ChEBI" id="CHEBI:78483"/>
    </reaction>
    <physiologicalReaction direction="left-to-right" evidence="27">
        <dbReference type="Rhea" id="RHEA:41913"/>
    </physiologicalReaction>
</comment>
<comment type="catalytic activity">
    <reaction evidence="10">
        <text>(3R)-hydroxyoctanoyl-[ACP] = (2E)-octenoyl-[ACP] + H2O</text>
        <dbReference type="Rhea" id="RHEA:41844"/>
        <dbReference type="Rhea" id="RHEA-COMP:9634"/>
        <dbReference type="Rhea" id="RHEA-COMP:9635"/>
        <dbReference type="ChEBI" id="CHEBI:15377"/>
        <dbReference type="ChEBI" id="CHEBI:78461"/>
        <dbReference type="ChEBI" id="CHEBI:78462"/>
    </reaction>
    <physiologicalReaction direction="left-to-right" evidence="10">
        <dbReference type="Rhea" id="RHEA:41845"/>
    </physiologicalReaction>
</comment>
<feature type="domain" description="Carrier" evidence="51">
    <location>
        <begin position="2283"/>
        <end position="2361"/>
    </location>
</feature>
<comment type="catalytic activity">
    <reaction evidence="24">
        <text>tetradecanoyl-[ACP] + malonyl-[ACP] + H(+) = 3-oxohexadecanoyl-[ACP] + holo-[ACP] + CO2</text>
        <dbReference type="Rhea" id="RHEA:41900"/>
        <dbReference type="Rhea" id="RHEA-COMP:9623"/>
        <dbReference type="Rhea" id="RHEA-COMP:9648"/>
        <dbReference type="Rhea" id="RHEA-COMP:9649"/>
        <dbReference type="Rhea" id="RHEA-COMP:9685"/>
        <dbReference type="ChEBI" id="CHEBI:15378"/>
        <dbReference type="ChEBI" id="CHEBI:16526"/>
        <dbReference type="ChEBI" id="CHEBI:64479"/>
        <dbReference type="ChEBI" id="CHEBI:78449"/>
        <dbReference type="ChEBI" id="CHEBI:78477"/>
        <dbReference type="ChEBI" id="CHEBI:78478"/>
    </reaction>
    <physiologicalReaction direction="left-to-right" evidence="24">
        <dbReference type="Rhea" id="RHEA:41901"/>
    </physiologicalReaction>
</comment>
<keyword evidence="7" id="KW-0663">Pyridoxal phosphate</keyword>
<dbReference type="Gene3D" id="1.10.1200.10">
    <property type="entry name" value="ACP-like"/>
    <property type="match status" value="1"/>
</dbReference>
<organism evidence="54 55">
    <name type="scientific">Collybiopsis luxurians FD-317 M1</name>
    <dbReference type="NCBI Taxonomy" id="944289"/>
    <lineage>
        <taxon>Eukaryota</taxon>
        <taxon>Fungi</taxon>
        <taxon>Dikarya</taxon>
        <taxon>Basidiomycota</taxon>
        <taxon>Agaricomycotina</taxon>
        <taxon>Agaricomycetes</taxon>
        <taxon>Agaricomycetidae</taxon>
        <taxon>Agaricales</taxon>
        <taxon>Marasmiineae</taxon>
        <taxon>Omphalotaceae</taxon>
        <taxon>Collybiopsis</taxon>
        <taxon>Collybiopsis luxurians</taxon>
    </lineage>
</organism>
<comment type="catalytic activity">
    <reaction evidence="17">
        <text>(3R)-hydroxyhexadecanoyl-[ACP] = (2E)-hexadecenoyl-[ACP] + H2O</text>
        <dbReference type="Rhea" id="RHEA:41908"/>
        <dbReference type="Rhea" id="RHEA-COMP:9650"/>
        <dbReference type="Rhea" id="RHEA-COMP:9651"/>
        <dbReference type="ChEBI" id="CHEBI:15377"/>
        <dbReference type="ChEBI" id="CHEBI:78480"/>
        <dbReference type="ChEBI" id="CHEBI:78481"/>
    </reaction>
    <physiologicalReaction direction="left-to-right" evidence="17">
        <dbReference type="Rhea" id="RHEA:41909"/>
    </physiologicalReaction>
</comment>
<dbReference type="GO" id="GO:0004315">
    <property type="term" value="F:3-oxoacyl-[acyl-carrier-protein] synthase activity"/>
    <property type="evidence" value="ECO:0007669"/>
    <property type="project" value="UniProtKB-EC"/>
</dbReference>
<keyword evidence="8" id="KW-0843">Virulence</keyword>
<comment type="catalytic activity">
    <reaction evidence="32">
        <text>(2E)-dodecenoyl-[ACP] + NADPH + H(+) = dodecanoyl-[ACP] + NADP(+)</text>
        <dbReference type="Rhea" id="RHEA:41880"/>
        <dbReference type="Rhea" id="RHEA-COMP:9643"/>
        <dbReference type="Rhea" id="RHEA-COMP:9644"/>
        <dbReference type="ChEBI" id="CHEBI:15378"/>
        <dbReference type="ChEBI" id="CHEBI:57783"/>
        <dbReference type="ChEBI" id="CHEBI:58349"/>
        <dbReference type="ChEBI" id="CHEBI:65264"/>
        <dbReference type="ChEBI" id="CHEBI:78472"/>
    </reaction>
    <physiologicalReaction direction="left-to-right" evidence="32">
        <dbReference type="Rhea" id="RHEA:41881"/>
    </physiologicalReaction>
</comment>
<dbReference type="InterPro" id="IPR050091">
    <property type="entry name" value="PKS_NRPS_Biosynth_Enz"/>
</dbReference>
<evidence type="ECO:0000256" key="9">
    <source>
        <dbReference type="ARBA" id="ARBA00023268"/>
    </source>
</evidence>
<name>A0A0D0C5Q4_9AGAR</name>
<evidence type="ECO:0000256" key="47">
    <source>
        <dbReference type="ARBA" id="ARBA00049449"/>
    </source>
</evidence>
<dbReference type="InterPro" id="IPR049900">
    <property type="entry name" value="PKS_mFAS_DH"/>
</dbReference>
<dbReference type="InterPro" id="IPR029058">
    <property type="entry name" value="AB_hydrolase_fold"/>
</dbReference>
<dbReference type="InterPro" id="IPR057326">
    <property type="entry name" value="KR_dom"/>
</dbReference>
<comment type="catalytic activity">
    <reaction evidence="20">
        <text>3-oxooctadecanoyl-[ACP] + NADPH + H(+) = (3R)-hydroxyoctadecanoyl-[ACP] + NADP(+)</text>
        <dbReference type="Rhea" id="RHEA:41920"/>
        <dbReference type="Rhea" id="RHEA-COMP:9653"/>
        <dbReference type="Rhea" id="RHEA-COMP:9654"/>
        <dbReference type="ChEBI" id="CHEBI:15378"/>
        <dbReference type="ChEBI" id="CHEBI:57783"/>
        <dbReference type="ChEBI" id="CHEBI:58349"/>
        <dbReference type="ChEBI" id="CHEBI:78487"/>
        <dbReference type="ChEBI" id="CHEBI:78488"/>
    </reaction>
    <physiologicalReaction direction="left-to-right" evidence="20">
        <dbReference type="Rhea" id="RHEA:41921"/>
    </physiologicalReaction>
</comment>
<dbReference type="Gene3D" id="3.40.47.10">
    <property type="match status" value="1"/>
</dbReference>
<evidence type="ECO:0000256" key="36">
    <source>
        <dbReference type="ARBA" id="ARBA00048571"/>
    </source>
</evidence>
<comment type="catalytic activity">
    <reaction evidence="36">
        <text>3-oxohexanoyl-[ACP] + NADPH + H(+) = (3R)-hydroxyhexanoyl-[ACP] + NADP(+)</text>
        <dbReference type="Rhea" id="RHEA:41824"/>
        <dbReference type="Rhea" id="RHEA-COMP:9629"/>
        <dbReference type="Rhea" id="RHEA-COMP:9630"/>
        <dbReference type="ChEBI" id="CHEBI:15378"/>
        <dbReference type="ChEBI" id="CHEBI:57783"/>
        <dbReference type="ChEBI" id="CHEBI:58349"/>
        <dbReference type="ChEBI" id="CHEBI:78456"/>
        <dbReference type="ChEBI" id="CHEBI:78457"/>
    </reaction>
    <physiologicalReaction direction="left-to-right" evidence="36">
        <dbReference type="Rhea" id="RHEA:41825"/>
    </physiologicalReaction>
</comment>
<dbReference type="InterPro" id="IPR014031">
    <property type="entry name" value="Ketoacyl_synth_C"/>
</dbReference>
<dbReference type="PROSITE" id="PS52004">
    <property type="entry name" value="KS3_2"/>
    <property type="match status" value="1"/>
</dbReference>
<comment type="catalytic activity">
    <reaction evidence="44">
        <text>3-oxododecanoyl-[ACP] + NADPH + H(+) = (3R)-hydroxydodecanoyl-[ACP] + NADP(+)</text>
        <dbReference type="Rhea" id="RHEA:41872"/>
        <dbReference type="Rhea" id="RHEA-COMP:9641"/>
        <dbReference type="Rhea" id="RHEA-COMP:9642"/>
        <dbReference type="ChEBI" id="CHEBI:15378"/>
        <dbReference type="ChEBI" id="CHEBI:57783"/>
        <dbReference type="ChEBI" id="CHEBI:58349"/>
        <dbReference type="ChEBI" id="CHEBI:78469"/>
        <dbReference type="ChEBI" id="CHEBI:78470"/>
    </reaction>
    <physiologicalReaction direction="left-to-right" evidence="44">
        <dbReference type="Rhea" id="RHEA:41873"/>
    </physiologicalReaction>
</comment>
<dbReference type="InterPro" id="IPR001227">
    <property type="entry name" value="Ac_transferase_dom_sf"/>
</dbReference>
<comment type="catalytic activity">
    <reaction evidence="47">
        <text>butanoyl-[ACP] + malonyl-[ACP] + H(+) = 3-oxohexanoyl-[ACP] + holo-[ACP] + CO2</text>
        <dbReference type="Rhea" id="RHEA:41820"/>
        <dbReference type="Rhea" id="RHEA-COMP:9623"/>
        <dbReference type="Rhea" id="RHEA-COMP:9628"/>
        <dbReference type="Rhea" id="RHEA-COMP:9629"/>
        <dbReference type="Rhea" id="RHEA-COMP:9685"/>
        <dbReference type="ChEBI" id="CHEBI:15378"/>
        <dbReference type="ChEBI" id="CHEBI:16526"/>
        <dbReference type="ChEBI" id="CHEBI:64479"/>
        <dbReference type="ChEBI" id="CHEBI:78449"/>
        <dbReference type="ChEBI" id="CHEBI:78454"/>
        <dbReference type="ChEBI" id="CHEBI:78456"/>
    </reaction>
    <physiologicalReaction direction="left-to-right" evidence="47">
        <dbReference type="Rhea" id="RHEA:41821"/>
    </physiologicalReaction>
</comment>
<dbReference type="InterPro" id="IPR009081">
    <property type="entry name" value="PP-bd_ACP"/>
</dbReference>
<dbReference type="InterPro" id="IPR036291">
    <property type="entry name" value="NAD(P)-bd_dom_sf"/>
</dbReference>
<evidence type="ECO:0000256" key="37">
    <source>
        <dbReference type="ARBA" id="ARBA00048650"/>
    </source>
</evidence>
<dbReference type="InterPro" id="IPR020841">
    <property type="entry name" value="PKS_Beta-ketoAc_synthase_dom"/>
</dbReference>
<comment type="catalytic activity">
    <reaction evidence="28">
        <text>(2E)-hexenoyl-[ACP] + NADPH + H(+) = hexanoyl-[ACP] + NADP(+)</text>
        <dbReference type="Rhea" id="RHEA:41832"/>
        <dbReference type="Rhea" id="RHEA-COMP:9631"/>
        <dbReference type="Rhea" id="RHEA-COMP:9632"/>
        <dbReference type="ChEBI" id="CHEBI:15378"/>
        <dbReference type="ChEBI" id="CHEBI:57783"/>
        <dbReference type="ChEBI" id="CHEBI:58349"/>
        <dbReference type="ChEBI" id="CHEBI:78458"/>
        <dbReference type="ChEBI" id="CHEBI:78459"/>
    </reaction>
    <physiologicalReaction direction="left-to-right" evidence="28">
        <dbReference type="Rhea" id="RHEA:41833"/>
    </physiologicalReaction>
</comment>
<evidence type="ECO:0000256" key="12">
    <source>
        <dbReference type="ARBA" id="ARBA00023373"/>
    </source>
</evidence>
<dbReference type="SUPFAM" id="SSF52151">
    <property type="entry name" value="FabD/lysophospholipase-like"/>
    <property type="match status" value="1"/>
</dbReference>
<comment type="catalytic activity">
    <reaction evidence="25">
        <text>(2E)-butenoyl-[ACP] + NADPH + H(+) = butanoyl-[ACP] + NADP(+)</text>
        <dbReference type="Rhea" id="RHEA:41812"/>
        <dbReference type="Rhea" id="RHEA-COMP:9627"/>
        <dbReference type="Rhea" id="RHEA-COMP:9628"/>
        <dbReference type="ChEBI" id="CHEBI:15378"/>
        <dbReference type="ChEBI" id="CHEBI:57783"/>
        <dbReference type="ChEBI" id="CHEBI:58349"/>
        <dbReference type="ChEBI" id="CHEBI:78453"/>
        <dbReference type="ChEBI" id="CHEBI:78454"/>
    </reaction>
    <physiologicalReaction direction="left-to-right" evidence="25">
        <dbReference type="Rhea" id="RHEA:41813"/>
    </physiologicalReaction>
</comment>
<comment type="catalytic activity">
    <reaction evidence="15">
        <text>(3R)-hydroxytetradecanoyl-[ACP] = (2E)-tetradecenoyl-[ACP] + H2O</text>
        <dbReference type="Rhea" id="RHEA:41892"/>
        <dbReference type="Rhea" id="RHEA-COMP:9646"/>
        <dbReference type="Rhea" id="RHEA-COMP:9647"/>
        <dbReference type="ChEBI" id="CHEBI:15377"/>
        <dbReference type="ChEBI" id="CHEBI:78474"/>
        <dbReference type="ChEBI" id="CHEBI:78475"/>
    </reaction>
    <physiologicalReaction direction="left-to-right" evidence="15">
        <dbReference type="Rhea" id="RHEA:41893"/>
    </physiologicalReaction>
</comment>
<proteinExistence type="predicted"/>
<dbReference type="InterPro" id="IPR049551">
    <property type="entry name" value="PKS_DH_C"/>
</dbReference>
<dbReference type="Gene3D" id="3.40.50.1820">
    <property type="entry name" value="alpha/beta hydrolase"/>
    <property type="match status" value="1"/>
</dbReference>
<evidence type="ECO:0000256" key="38">
    <source>
        <dbReference type="ARBA" id="ARBA00048691"/>
    </source>
</evidence>
<comment type="catalytic activity">
    <reaction evidence="13">
        <text>(3R)-hydroxydecanoyl-[ACP] = (2E)-decenoyl-[ACP] + H2O</text>
        <dbReference type="Rhea" id="RHEA:41860"/>
        <dbReference type="Rhea" id="RHEA-COMP:9638"/>
        <dbReference type="Rhea" id="RHEA-COMP:9639"/>
        <dbReference type="ChEBI" id="CHEBI:15377"/>
        <dbReference type="ChEBI" id="CHEBI:78466"/>
        <dbReference type="ChEBI" id="CHEBI:78467"/>
    </reaction>
    <physiologicalReaction direction="left-to-right" evidence="13">
        <dbReference type="Rhea" id="RHEA:41861"/>
    </physiologicalReaction>
</comment>
<dbReference type="GO" id="GO:0004313">
    <property type="term" value="F:[acyl-carrier-protein] S-acetyltransferase activity"/>
    <property type="evidence" value="ECO:0007669"/>
    <property type="project" value="UniProtKB-EC"/>
</dbReference>
<evidence type="ECO:0000256" key="26">
    <source>
        <dbReference type="ARBA" id="ARBA00047578"/>
    </source>
</evidence>
<keyword evidence="9" id="KW-0511">Multifunctional enzyme</keyword>
<comment type="pathway">
    <text evidence="1">Secondary metabolite biosynthesis.</text>
</comment>
<dbReference type="Pfam" id="PF00975">
    <property type="entry name" value="Thioesterase"/>
    <property type="match status" value="1"/>
</dbReference>
<comment type="catalytic activity">
    <reaction evidence="34">
        <text>(2E)-octenoyl-[ACP] + NADPH + H(+) = octanoyl-[ACP] + NADP(+)</text>
        <dbReference type="Rhea" id="RHEA:41848"/>
        <dbReference type="Rhea" id="RHEA-COMP:9635"/>
        <dbReference type="Rhea" id="RHEA-COMP:9636"/>
        <dbReference type="ChEBI" id="CHEBI:15378"/>
        <dbReference type="ChEBI" id="CHEBI:57783"/>
        <dbReference type="ChEBI" id="CHEBI:58349"/>
        <dbReference type="ChEBI" id="CHEBI:78462"/>
        <dbReference type="ChEBI" id="CHEBI:78463"/>
    </reaction>
    <physiologicalReaction direction="left-to-right" evidence="34">
        <dbReference type="Rhea" id="RHEA:41849"/>
    </physiologicalReaction>
</comment>
<dbReference type="SMART" id="SM00822">
    <property type="entry name" value="PKS_KR"/>
    <property type="match status" value="1"/>
</dbReference>
<keyword evidence="4" id="KW-0597">Phosphoprotein</keyword>
<dbReference type="Gene3D" id="3.40.50.720">
    <property type="entry name" value="NAD(P)-binding Rossmann-like Domain"/>
    <property type="match status" value="1"/>
</dbReference>
<dbReference type="InterPro" id="IPR018201">
    <property type="entry name" value="Ketoacyl_synth_AS"/>
</dbReference>
<comment type="catalytic activity">
    <reaction evidence="12">
        <text>(3R)-hydroxyhexanoyl-[ACP] = (2E)-hexenoyl-[ACP] + H2O</text>
        <dbReference type="Rhea" id="RHEA:41828"/>
        <dbReference type="Rhea" id="RHEA-COMP:9630"/>
        <dbReference type="Rhea" id="RHEA-COMP:9631"/>
        <dbReference type="ChEBI" id="CHEBI:15377"/>
        <dbReference type="ChEBI" id="CHEBI:78457"/>
        <dbReference type="ChEBI" id="CHEBI:78458"/>
    </reaction>
    <physiologicalReaction direction="left-to-right" evidence="12">
        <dbReference type="Rhea" id="RHEA:41829"/>
    </physiologicalReaction>
</comment>
<dbReference type="SUPFAM" id="SSF47336">
    <property type="entry name" value="ACP-like"/>
    <property type="match status" value="1"/>
</dbReference>
<evidence type="ECO:0000256" key="2">
    <source>
        <dbReference type="ARBA" id="ARBA00005189"/>
    </source>
</evidence>
<dbReference type="PANTHER" id="PTHR43775">
    <property type="entry name" value="FATTY ACID SYNTHASE"/>
    <property type="match status" value="1"/>
</dbReference>
<comment type="catalytic activity">
    <reaction evidence="31">
        <text>hexadecanoyl-[ACP] + malonyl-[ACP] + H(+) = 3-oxooctadecanoyl-[ACP] + holo-[ACP] + CO2</text>
        <dbReference type="Rhea" id="RHEA:41916"/>
        <dbReference type="Rhea" id="RHEA-COMP:9623"/>
        <dbReference type="Rhea" id="RHEA-COMP:9652"/>
        <dbReference type="Rhea" id="RHEA-COMP:9653"/>
        <dbReference type="Rhea" id="RHEA-COMP:9685"/>
        <dbReference type="ChEBI" id="CHEBI:15378"/>
        <dbReference type="ChEBI" id="CHEBI:16526"/>
        <dbReference type="ChEBI" id="CHEBI:64479"/>
        <dbReference type="ChEBI" id="CHEBI:78449"/>
        <dbReference type="ChEBI" id="CHEBI:78483"/>
        <dbReference type="ChEBI" id="CHEBI:78487"/>
    </reaction>
    <physiologicalReaction direction="left-to-right" evidence="31">
        <dbReference type="Rhea" id="RHEA:41917"/>
    </physiologicalReaction>
</comment>
<dbReference type="PANTHER" id="PTHR43775:SF37">
    <property type="entry name" value="SI:DKEY-61P9.11"/>
    <property type="match status" value="1"/>
</dbReference>
<comment type="catalytic activity">
    <reaction evidence="30">
        <text>acetyl-[ACP] + malonyl-[ACP] + H(+) = 3-oxobutanoyl-[ACP] + holo-[ACP] + CO2</text>
        <dbReference type="Rhea" id="RHEA:41800"/>
        <dbReference type="Rhea" id="RHEA-COMP:9621"/>
        <dbReference type="Rhea" id="RHEA-COMP:9623"/>
        <dbReference type="Rhea" id="RHEA-COMP:9625"/>
        <dbReference type="Rhea" id="RHEA-COMP:9685"/>
        <dbReference type="ChEBI" id="CHEBI:15378"/>
        <dbReference type="ChEBI" id="CHEBI:16526"/>
        <dbReference type="ChEBI" id="CHEBI:64479"/>
        <dbReference type="ChEBI" id="CHEBI:78446"/>
        <dbReference type="ChEBI" id="CHEBI:78449"/>
        <dbReference type="ChEBI" id="CHEBI:78450"/>
    </reaction>
    <physiologicalReaction direction="left-to-right" evidence="30">
        <dbReference type="Rhea" id="RHEA:41801"/>
    </physiologicalReaction>
</comment>
<dbReference type="InterPro" id="IPR029063">
    <property type="entry name" value="SAM-dependent_MTases_sf"/>
</dbReference>
<feature type="domain" description="Ketosynthase family 3 (KS3)" evidence="52">
    <location>
        <begin position="10"/>
        <end position="428"/>
    </location>
</feature>
<evidence type="ECO:0000256" key="19">
    <source>
        <dbReference type="ARBA" id="ARBA00023442"/>
    </source>
</evidence>
<comment type="catalytic activity">
    <reaction evidence="29">
        <text>3-oxobutanoyl-[ACP] + NADPH + H(+) = (3R)-hydroxybutanoyl-[ACP] + NADP(+)</text>
        <dbReference type="Rhea" id="RHEA:41804"/>
        <dbReference type="Rhea" id="RHEA-COMP:9625"/>
        <dbReference type="Rhea" id="RHEA-COMP:9626"/>
        <dbReference type="ChEBI" id="CHEBI:15378"/>
        <dbReference type="ChEBI" id="CHEBI:57783"/>
        <dbReference type="ChEBI" id="CHEBI:58349"/>
        <dbReference type="ChEBI" id="CHEBI:78450"/>
        <dbReference type="ChEBI" id="CHEBI:78451"/>
    </reaction>
    <physiologicalReaction direction="left-to-right" evidence="29">
        <dbReference type="Rhea" id="RHEA:41805"/>
    </physiologicalReaction>
</comment>
<comment type="catalytic activity">
    <reaction evidence="48">
        <text>(2E)-decenoyl-[ACP] + NADPH + H(+) = decanoyl-[ACP] + NADP(+)</text>
        <dbReference type="Rhea" id="RHEA:41864"/>
        <dbReference type="Rhea" id="RHEA-COMP:9639"/>
        <dbReference type="Rhea" id="RHEA-COMP:9640"/>
        <dbReference type="ChEBI" id="CHEBI:15378"/>
        <dbReference type="ChEBI" id="CHEBI:57783"/>
        <dbReference type="ChEBI" id="CHEBI:58349"/>
        <dbReference type="ChEBI" id="CHEBI:78467"/>
        <dbReference type="ChEBI" id="CHEBI:78468"/>
    </reaction>
    <physiologicalReaction direction="left-to-right" evidence="48">
        <dbReference type="Rhea" id="RHEA:41865"/>
    </physiologicalReaction>
</comment>
<dbReference type="PROSITE" id="PS50075">
    <property type="entry name" value="CARRIER"/>
    <property type="match status" value="1"/>
</dbReference>
<accession>A0A0D0C5Q4</accession>
<dbReference type="CDD" id="cd00833">
    <property type="entry name" value="PKS"/>
    <property type="match status" value="1"/>
</dbReference>